<protein>
    <submittedName>
        <fullName evidence="3">YheC/YheD family protein</fullName>
    </submittedName>
</protein>
<gene>
    <name evidence="3" type="ORF">H1191_13140</name>
</gene>
<accession>A0A7W1WSX3</accession>
<organism evidence="3 4">
    <name type="scientific">Paenactinomyces guangxiensis</name>
    <dbReference type="NCBI Taxonomy" id="1490290"/>
    <lineage>
        <taxon>Bacteria</taxon>
        <taxon>Bacillati</taxon>
        <taxon>Bacillota</taxon>
        <taxon>Bacilli</taxon>
        <taxon>Bacillales</taxon>
        <taxon>Thermoactinomycetaceae</taxon>
        <taxon>Paenactinomyces</taxon>
    </lineage>
</organism>
<comment type="caution">
    <text evidence="3">The sequence shown here is derived from an EMBL/GenBank/DDBJ whole genome shotgun (WGS) entry which is preliminary data.</text>
</comment>
<dbReference type="Gene3D" id="3.30.470.20">
    <property type="entry name" value="ATP-grasp fold, B domain"/>
    <property type="match status" value="1"/>
</dbReference>
<dbReference type="SUPFAM" id="SSF56059">
    <property type="entry name" value="Glutathione synthetase ATP-binding domain-like"/>
    <property type="match status" value="1"/>
</dbReference>
<keyword evidence="1" id="KW-0067">ATP-binding</keyword>
<dbReference type="RefSeq" id="WP_181752493.1">
    <property type="nucleotide sequence ID" value="NZ_JACEIQ010000013.1"/>
</dbReference>
<sequence>MKTVLESPLTLGIIVCYGNKNRRPPFSEAAFFQQLTQVGKGLGIQVIVFSPRHIDWKTRTVPAWFVEANSGWGTGIKPLPSLIYDRCFYLDTRHYMAYKPYVQRIAQDPHIRLLGRALGGKHQTYEILKQSPVIKPFLPPTTRYQTPQDLIRLLKRHGSLLIKPNGGSHGRGVAAITLHPRGHYEVRGRSRANEPFQHSVQNEEKLQMWAQQFIQDTRYIIQPFLSLFTPDRRPFDLRILVQKNERKEWETTGTAVRIGKAGTVTSNLHGGGQATSLRPFLDQHYPAKQVPPILEKIEKVSSAVPPFIEVHHGPLLELGLDVGIDLQGRVWLLEVNSKPGRTIFLKTGEMKIRQRAVQLPMFYAHSLLKGHLGGSV</sequence>
<evidence type="ECO:0000313" key="3">
    <source>
        <dbReference type="EMBL" id="MBA4495251.1"/>
    </source>
</evidence>
<dbReference type="AlphaFoldDB" id="A0A7W1WSX3"/>
<keyword evidence="1" id="KW-0547">Nucleotide-binding</keyword>
<dbReference type="InterPro" id="IPR026838">
    <property type="entry name" value="YheC/D"/>
</dbReference>
<feature type="domain" description="ATP-grasp" evidence="2">
    <location>
        <begin position="125"/>
        <end position="361"/>
    </location>
</feature>
<dbReference type="Pfam" id="PF14398">
    <property type="entry name" value="ATPgrasp_YheCD"/>
    <property type="match status" value="1"/>
</dbReference>
<dbReference type="EMBL" id="JACEIQ010000013">
    <property type="protein sequence ID" value="MBA4495251.1"/>
    <property type="molecule type" value="Genomic_DNA"/>
</dbReference>
<dbReference type="InterPro" id="IPR011761">
    <property type="entry name" value="ATP-grasp"/>
</dbReference>
<dbReference type="Proteomes" id="UP000535491">
    <property type="component" value="Unassembled WGS sequence"/>
</dbReference>
<proteinExistence type="predicted"/>
<reference evidence="3 4" key="1">
    <citation type="submission" date="2020-07" db="EMBL/GenBank/DDBJ databases">
        <authorList>
            <person name="Feng H."/>
        </authorList>
    </citation>
    <scope>NUCLEOTIDE SEQUENCE [LARGE SCALE GENOMIC DNA]</scope>
    <source>
        <strain evidence="4">s-10</strain>
    </source>
</reference>
<name>A0A7W1WSX3_9BACL</name>
<evidence type="ECO:0000259" key="2">
    <source>
        <dbReference type="PROSITE" id="PS50975"/>
    </source>
</evidence>
<dbReference type="PROSITE" id="PS50975">
    <property type="entry name" value="ATP_GRASP"/>
    <property type="match status" value="1"/>
</dbReference>
<evidence type="ECO:0000313" key="4">
    <source>
        <dbReference type="Proteomes" id="UP000535491"/>
    </source>
</evidence>
<keyword evidence="4" id="KW-1185">Reference proteome</keyword>
<evidence type="ECO:0000256" key="1">
    <source>
        <dbReference type="PROSITE-ProRule" id="PRU00409"/>
    </source>
</evidence>
<dbReference type="GO" id="GO:0046872">
    <property type="term" value="F:metal ion binding"/>
    <property type="evidence" value="ECO:0007669"/>
    <property type="project" value="InterPro"/>
</dbReference>
<dbReference type="GO" id="GO:0005524">
    <property type="term" value="F:ATP binding"/>
    <property type="evidence" value="ECO:0007669"/>
    <property type="project" value="UniProtKB-UniRule"/>
</dbReference>